<reference evidence="2" key="1">
    <citation type="submission" date="2020-02" db="EMBL/GenBank/DDBJ databases">
        <authorList>
            <person name="Meier V. D."/>
        </authorList>
    </citation>
    <scope>NUCLEOTIDE SEQUENCE</scope>
    <source>
        <strain evidence="2">AVDCRST_MAG56</strain>
    </source>
</reference>
<evidence type="ECO:0000256" key="1">
    <source>
        <dbReference type="SAM" id="MobiDB-lite"/>
    </source>
</evidence>
<protein>
    <submittedName>
        <fullName evidence="2">Uncharacterized protein</fullName>
    </submittedName>
</protein>
<accession>A0A6J4IUK8</accession>
<name>A0A6J4IUK8_9SPHI</name>
<organism evidence="2">
    <name type="scientific">uncultured Cytophagales bacterium</name>
    <dbReference type="NCBI Taxonomy" id="158755"/>
    <lineage>
        <taxon>Bacteria</taxon>
        <taxon>Pseudomonadati</taxon>
        <taxon>Bacteroidota</taxon>
        <taxon>Sphingobacteriia</taxon>
        <taxon>Sphingobacteriales</taxon>
        <taxon>environmental samples</taxon>
    </lineage>
</organism>
<gene>
    <name evidence="2" type="ORF">AVDCRST_MAG56-2538</name>
</gene>
<proteinExistence type="predicted"/>
<evidence type="ECO:0000313" key="2">
    <source>
        <dbReference type="EMBL" id="CAA9261087.1"/>
    </source>
</evidence>
<dbReference type="AlphaFoldDB" id="A0A6J4IUK8"/>
<dbReference type="EMBL" id="CADCTQ010000222">
    <property type="protein sequence ID" value="CAA9261087.1"/>
    <property type="molecule type" value="Genomic_DNA"/>
</dbReference>
<feature type="region of interest" description="Disordered" evidence="1">
    <location>
        <begin position="1"/>
        <end position="38"/>
    </location>
</feature>
<sequence>MRGCRLPFVEWGPPSPPTKAATHEKSLPSGAGFWLRSK</sequence>